<evidence type="ECO:0000256" key="2">
    <source>
        <dbReference type="ARBA" id="ARBA00022490"/>
    </source>
</evidence>
<gene>
    <name evidence="10" type="primary">rlmI</name>
    <name evidence="10" type="ORF">EC9_15190</name>
</gene>
<dbReference type="RefSeq" id="WP_145343639.1">
    <property type="nucleotide sequence ID" value="NZ_CP036261.1"/>
</dbReference>
<dbReference type="InterPro" id="IPR041532">
    <property type="entry name" value="RlmI-like_PUA"/>
</dbReference>
<dbReference type="GO" id="GO:0003723">
    <property type="term" value="F:RNA binding"/>
    <property type="evidence" value="ECO:0007669"/>
    <property type="project" value="UniProtKB-KW"/>
</dbReference>
<evidence type="ECO:0000259" key="9">
    <source>
        <dbReference type="SMART" id="SM00359"/>
    </source>
</evidence>
<dbReference type="Gene3D" id="3.40.50.150">
    <property type="entry name" value="Vaccinia Virus protein VP39"/>
    <property type="match status" value="1"/>
</dbReference>
<organism evidence="10 11">
    <name type="scientific">Rosistilla ulvae</name>
    <dbReference type="NCBI Taxonomy" id="1930277"/>
    <lineage>
        <taxon>Bacteria</taxon>
        <taxon>Pseudomonadati</taxon>
        <taxon>Planctomycetota</taxon>
        <taxon>Planctomycetia</taxon>
        <taxon>Pirellulales</taxon>
        <taxon>Pirellulaceae</taxon>
        <taxon>Rosistilla</taxon>
    </lineage>
</organism>
<dbReference type="CDD" id="cd11572">
    <property type="entry name" value="RlmI_M_like"/>
    <property type="match status" value="1"/>
</dbReference>
<keyword evidence="4 10" id="KW-0489">Methyltransferase</keyword>
<proteinExistence type="inferred from homology"/>
<dbReference type="GO" id="GO:0008168">
    <property type="term" value="F:methyltransferase activity"/>
    <property type="evidence" value="ECO:0007669"/>
    <property type="project" value="UniProtKB-KW"/>
</dbReference>
<comment type="subcellular location">
    <subcellularLocation>
        <location evidence="1">Cytoplasm</location>
    </subcellularLocation>
</comment>
<dbReference type="EC" id="2.1.1.191" evidence="10"/>
<feature type="domain" description="PUA" evidence="9">
    <location>
        <begin position="5"/>
        <end position="90"/>
    </location>
</feature>
<evidence type="ECO:0000256" key="8">
    <source>
        <dbReference type="ARBA" id="ARBA00038091"/>
    </source>
</evidence>
<dbReference type="InterPro" id="IPR015947">
    <property type="entry name" value="PUA-like_sf"/>
</dbReference>
<reference evidence="10 11" key="1">
    <citation type="submission" date="2019-02" db="EMBL/GenBank/DDBJ databases">
        <title>Deep-cultivation of Planctomycetes and their phenomic and genomic characterization uncovers novel biology.</title>
        <authorList>
            <person name="Wiegand S."/>
            <person name="Jogler M."/>
            <person name="Boedeker C."/>
            <person name="Pinto D."/>
            <person name="Vollmers J."/>
            <person name="Rivas-Marin E."/>
            <person name="Kohn T."/>
            <person name="Peeters S.H."/>
            <person name="Heuer A."/>
            <person name="Rast P."/>
            <person name="Oberbeckmann S."/>
            <person name="Bunk B."/>
            <person name="Jeske O."/>
            <person name="Meyerdierks A."/>
            <person name="Storesund J.E."/>
            <person name="Kallscheuer N."/>
            <person name="Luecker S."/>
            <person name="Lage O.M."/>
            <person name="Pohl T."/>
            <person name="Merkel B.J."/>
            <person name="Hornburger P."/>
            <person name="Mueller R.-W."/>
            <person name="Bruemmer F."/>
            <person name="Labrenz M."/>
            <person name="Spormann A.M."/>
            <person name="Op den Camp H."/>
            <person name="Overmann J."/>
            <person name="Amann R."/>
            <person name="Jetten M.S.M."/>
            <person name="Mascher T."/>
            <person name="Medema M.H."/>
            <person name="Devos D.P."/>
            <person name="Kaster A.-K."/>
            <person name="Ovreas L."/>
            <person name="Rohde M."/>
            <person name="Galperin M.Y."/>
            <person name="Jogler C."/>
        </authorList>
    </citation>
    <scope>NUCLEOTIDE SEQUENCE [LARGE SCALE GENOMIC DNA]</scope>
    <source>
        <strain evidence="10 11">EC9</strain>
    </source>
</reference>
<keyword evidence="7" id="KW-0694">RNA-binding</keyword>
<evidence type="ECO:0000256" key="4">
    <source>
        <dbReference type="ARBA" id="ARBA00022603"/>
    </source>
</evidence>
<dbReference type="Proteomes" id="UP000319557">
    <property type="component" value="Chromosome"/>
</dbReference>
<dbReference type="SUPFAM" id="SSF53335">
    <property type="entry name" value="S-adenosyl-L-methionine-dependent methyltransferases"/>
    <property type="match status" value="1"/>
</dbReference>
<name>A0A517LXH9_9BACT</name>
<evidence type="ECO:0000313" key="10">
    <source>
        <dbReference type="EMBL" id="QDS87341.1"/>
    </source>
</evidence>
<keyword evidence="5 10" id="KW-0808">Transferase</keyword>
<evidence type="ECO:0000256" key="7">
    <source>
        <dbReference type="ARBA" id="ARBA00022884"/>
    </source>
</evidence>
<dbReference type="InterPro" id="IPR002478">
    <property type="entry name" value="PUA"/>
</dbReference>
<evidence type="ECO:0000256" key="3">
    <source>
        <dbReference type="ARBA" id="ARBA00022552"/>
    </source>
</evidence>
<keyword evidence="3" id="KW-0698">rRNA processing</keyword>
<sequence>MSKPRTIEIKPSRHFPFVSRHPWAHVASLAASHGELPTGEVVDLVTHDGSWVARGLYSPSGKLCVRLYTWDPAEAIDDAFFARRIDEAIQRRQTAGLEPVCDAVRIVYSEADGISGLIVDRYRDFLIVQVNAAVIAQRIDAIVAHLRERMNPKAIIVRIDAATAKAEGIEARDDVVFGDPPPADLLIRENDIEYTVDLMHSQKTGMYLDQRENRRLAASYMKGREVLDICSYVGGFAMNASKLGEAASVLGIDTSERAVAAATANAQRNGLDNVRFEKGDCFQRLEQFKQEGKRFSGIILDPPRFAGSRQSVDAAVRAYTRLNRGALEILEPGGILVTCSCSGRVTRPDFMKMLQKVGRQTRRDLILFENRGAAADHPVRLSCPETDYLKCVICEAR</sequence>
<dbReference type="PANTHER" id="PTHR42873:SF1">
    <property type="entry name" value="S-ADENOSYLMETHIONINE-DEPENDENT METHYLTRANSFERASE DOMAIN-CONTAINING PROTEIN"/>
    <property type="match status" value="1"/>
</dbReference>
<evidence type="ECO:0000313" key="11">
    <source>
        <dbReference type="Proteomes" id="UP000319557"/>
    </source>
</evidence>
<dbReference type="SUPFAM" id="SSF88697">
    <property type="entry name" value="PUA domain-like"/>
    <property type="match status" value="1"/>
</dbReference>
<keyword evidence="2" id="KW-0963">Cytoplasm</keyword>
<dbReference type="KEGG" id="ruv:EC9_15190"/>
<dbReference type="Pfam" id="PF10672">
    <property type="entry name" value="Methyltrans_SAM"/>
    <property type="match status" value="1"/>
</dbReference>
<dbReference type="Gene3D" id="2.30.130.10">
    <property type="entry name" value="PUA domain"/>
    <property type="match status" value="1"/>
</dbReference>
<dbReference type="GO" id="GO:0005737">
    <property type="term" value="C:cytoplasm"/>
    <property type="evidence" value="ECO:0007669"/>
    <property type="project" value="UniProtKB-SubCell"/>
</dbReference>
<evidence type="ECO:0000256" key="6">
    <source>
        <dbReference type="ARBA" id="ARBA00022691"/>
    </source>
</evidence>
<keyword evidence="6" id="KW-0949">S-adenosyl-L-methionine</keyword>
<comment type="similarity">
    <text evidence="8">Belongs to the methyltransferase superfamily. RlmI family.</text>
</comment>
<dbReference type="CDD" id="cd02440">
    <property type="entry name" value="AdoMet_MTases"/>
    <property type="match status" value="1"/>
</dbReference>
<evidence type="ECO:0000256" key="1">
    <source>
        <dbReference type="ARBA" id="ARBA00004496"/>
    </source>
</evidence>
<dbReference type="AlphaFoldDB" id="A0A517LXH9"/>
<dbReference type="InterPro" id="IPR036974">
    <property type="entry name" value="PUA_sf"/>
</dbReference>
<dbReference type="InterPro" id="IPR019614">
    <property type="entry name" value="SAM-dep_methyl-trfase"/>
</dbReference>
<dbReference type="Pfam" id="PF17785">
    <property type="entry name" value="PUA_3"/>
    <property type="match status" value="1"/>
</dbReference>
<dbReference type="EMBL" id="CP036261">
    <property type="protein sequence ID" value="QDS87341.1"/>
    <property type="molecule type" value="Genomic_DNA"/>
</dbReference>
<dbReference type="PANTHER" id="PTHR42873">
    <property type="entry name" value="RIBOSOMAL RNA LARGE SUBUNIT METHYLTRANSFERASE"/>
    <property type="match status" value="1"/>
</dbReference>
<dbReference type="GO" id="GO:0006364">
    <property type="term" value="P:rRNA processing"/>
    <property type="evidence" value="ECO:0007669"/>
    <property type="project" value="UniProtKB-KW"/>
</dbReference>
<accession>A0A517LXH9</accession>
<dbReference type="InterPro" id="IPR029063">
    <property type="entry name" value="SAM-dependent_MTases_sf"/>
</dbReference>
<dbReference type="SMART" id="SM00359">
    <property type="entry name" value="PUA"/>
    <property type="match status" value="1"/>
</dbReference>
<dbReference type="Gene3D" id="3.30.750.80">
    <property type="entry name" value="RNA methyltransferase domain (HRMD) like"/>
    <property type="match status" value="1"/>
</dbReference>
<dbReference type="CDD" id="cd21153">
    <property type="entry name" value="PUA_RlmI"/>
    <property type="match status" value="1"/>
</dbReference>
<keyword evidence="11" id="KW-1185">Reference proteome</keyword>
<evidence type="ECO:0000256" key="5">
    <source>
        <dbReference type="ARBA" id="ARBA00022679"/>
    </source>
</evidence>
<dbReference type="PROSITE" id="PS50890">
    <property type="entry name" value="PUA"/>
    <property type="match status" value="1"/>
</dbReference>
<dbReference type="GO" id="GO:0032259">
    <property type="term" value="P:methylation"/>
    <property type="evidence" value="ECO:0007669"/>
    <property type="project" value="UniProtKB-KW"/>
</dbReference>
<protein>
    <submittedName>
        <fullName evidence="10">Ribosomal RNA large subunit methyltransferase I</fullName>
        <ecNumber evidence="10">2.1.1.191</ecNumber>
    </submittedName>
</protein>
<dbReference type="OrthoDB" id="9805492at2"/>